<dbReference type="Proteomes" id="UP000054988">
    <property type="component" value="Unassembled WGS sequence"/>
</dbReference>
<organism evidence="2 3">
    <name type="scientific">Moniliophthora roreri</name>
    <name type="common">Frosty pod rot fungus</name>
    <name type="synonym">Monilia roreri</name>
    <dbReference type="NCBI Taxonomy" id="221103"/>
    <lineage>
        <taxon>Eukaryota</taxon>
        <taxon>Fungi</taxon>
        <taxon>Dikarya</taxon>
        <taxon>Basidiomycota</taxon>
        <taxon>Agaricomycotina</taxon>
        <taxon>Agaricomycetes</taxon>
        <taxon>Agaricomycetidae</taxon>
        <taxon>Agaricales</taxon>
        <taxon>Marasmiineae</taxon>
        <taxon>Marasmiaceae</taxon>
        <taxon>Moniliophthora</taxon>
    </lineage>
</organism>
<feature type="compositionally biased region" description="Polar residues" evidence="1">
    <location>
        <begin position="193"/>
        <end position="203"/>
    </location>
</feature>
<feature type="region of interest" description="Disordered" evidence="1">
    <location>
        <begin position="1"/>
        <end position="42"/>
    </location>
</feature>
<name>A0A0W0FBA9_MONRR</name>
<feature type="region of interest" description="Disordered" evidence="1">
    <location>
        <begin position="252"/>
        <end position="277"/>
    </location>
</feature>
<dbReference type="EMBL" id="LATX01002165">
    <property type="protein sequence ID" value="KTB33537.1"/>
    <property type="molecule type" value="Genomic_DNA"/>
</dbReference>
<feature type="region of interest" description="Disordered" evidence="1">
    <location>
        <begin position="414"/>
        <end position="454"/>
    </location>
</feature>
<protein>
    <recommendedName>
        <fullName evidence="4">Reverse transcriptase-rnase h-integrase</fullName>
    </recommendedName>
</protein>
<evidence type="ECO:0008006" key="4">
    <source>
        <dbReference type="Google" id="ProtNLM"/>
    </source>
</evidence>
<evidence type="ECO:0000256" key="1">
    <source>
        <dbReference type="SAM" id="MobiDB-lite"/>
    </source>
</evidence>
<accession>A0A0W0FBA9</accession>
<comment type="caution">
    <text evidence="2">The sequence shown here is derived from an EMBL/GenBank/DDBJ whole genome shotgun (WGS) entry which is preliminary data.</text>
</comment>
<reference evidence="2 3" key="1">
    <citation type="submission" date="2015-12" db="EMBL/GenBank/DDBJ databases">
        <title>Draft genome sequence of Moniliophthora roreri, the causal agent of frosty pod rot of cacao.</title>
        <authorList>
            <person name="Aime M.C."/>
            <person name="Diaz-Valderrama J.R."/>
            <person name="Kijpornyongpan T."/>
            <person name="Phillips-Mora W."/>
        </authorList>
    </citation>
    <scope>NUCLEOTIDE SEQUENCE [LARGE SCALE GENOMIC DNA]</scope>
    <source>
        <strain evidence="2 3">MCA 2952</strain>
    </source>
</reference>
<feature type="compositionally biased region" description="Polar residues" evidence="1">
    <location>
        <begin position="13"/>
        <end position="26"/>
    </location>
</feature>
<sequence length="454" mass="50300">MSDASAVASSSSLVGSQPTRDSSPVPTVSGEGRYGENITYPNGLKPNPYQLLHLFNSGQYDDQIRNAADQHNQLEPCIKSLFFLRGQRKLFERIVESCSLEIANQVMYTCNYQLGLEGPVTVPSTFPYHPHLSMPPPADPRAMSEYPHPLTFSLLDQLGRRTNGNRYPRPDINNTRSLISRLTSEPVAAETGLSINTHSSPEPDNTLVYPDPTPDPDVKPKVESLDSFASSQRLRPQFHQKVEHIPAVGGKVVPEEAEDEDEGQENRIPENVEDPPILSLRSPTPMPTPMTQLVDCVSALCVDWSAISPGIARSTCVADASKLSLDIHLVTAPTNEGLAALRAEGLIRAQTLCRMVTVMTMNSGTMTSPTRTSAENVERLEEEYDRDVQLLFVGADPQKVRMLLVEKRQAMGWQPVTETPDTPRMEDDDEMPEMEDRPDMSYDYNTELYGDGES</sequence>
<evidence type="ECO:0000313" key="2">
    <source>
        <dbReference type="EMBL" id="KTB33537.1"/>
    </source>
</evidence>
<gene>
    <name evidence="2" type="ORF">WG66_13886</name>
</gene>
<proteinExistence type="predicted"/>
<feature type="region of interest" description="Disordered" evidence="1">
    <location>
        <begin position="192"/>
        <end position="222"/>
    </location>
</feature>
<evidence type="ECO:0000313" key="3">
    <source>
        <dbReference type="Proteomes" id="UP000054988"/>
    </source>
</evidence>
<dbReference type="AlphaFoldDB" id="A0A0W0FBA9"/>
<feature type="region of interest" description="Disordered" evidence="1">
    <location>
        <begin position="159"/>
        <end position="179"/>
    </location>
</feature>
<feature type="compositionally biased region" description="Low complexity" evidence="1">
    <location>
        <begin position="1"/>
        <end position="12"/>
    </location>
</feature>